<sequence length="894" mass="96355">MFMGSVGLPQRFTSPFLRGVLFHATLSTRTGSPASANRSLLRLMTGTPDGGHAPQRSAAAVMKAAFKSPSSFSTAVKNEQERLVHLAGWMETSLPSLSGRYDYMHRDPLALLLQVLRDAPVKHLFTPAAAGAPKVLVGPSRGGIFEMYEAEVRKVHGDRAFVLPFSLFSDGCTLPNSGAASSHPLRIAAEFLPADLPREWLSAGNFPQVMAQLGRGGSERAKVARRELLQRAMFLTLDNLFKASHDGVRVDLGGDLGMWLAFPRMVCYSADYPEKRIVLCLRGVGCMHLCSSCLVKVDVACSATALLAERRGAVATVVDQMTARALSASAVLALGIARDITTWAVQWLVAVCAGGPAVCGSVAWTLDVASGRAKLMGRRSLASTVFPGYFVWIGVLQATFTGAQRRAGAAVYGFMVAGLFGPANWQAVKVAAKERIARRHRDQAAEGDEDAHGLSSGSAEEPLTSAAIASAGPDGSKEGLSEYNWEPYFQRFGDMLPQDAVTSTMLAFGQLMNDWHGYNQPNELAPPAVRVAQVMKQAHDFVIGMVEPLFGRKRSSKLHEVLCHAAEEIELREDFSMADTSPNEQTHKYEKAGYKKTNRHAASVGRQLLREVQSRNILKEERRKLAALKIVEAGPIDDSSHSGYSSDTDSSSSSDASSAEECRATDTTARDAGVRATGGVSVAVELLAKRPGLAALAHVLGVPAYATVSMLTATHFTATYEWQALRFGELMRSAEDYYNAPWLDCVLYRGAAGGEALYGQVRLIISGGASGILGPCAVVQRLRRADPLPDSPFAASGYQRLQWAFDDDAAEWPSLEAVPVENVLRVVHVVPDVELFALLGEPVLPVVQAGTVRAGIRDAFFLDNKLFKSTTPAQQRAQRLRLAQENEHKAACAA</sequence>
<accession>A0ACC3CEH0</accession>
<dbReference type="Proteomes" id="UP000798662">
    <property type="component" value="Chromosome 3"/>
</dbReference>
<name>A0ACC3CEH0_PYRYE</name>
<reference evidence="1" key="1">
    <citation type="submission" date="2019-11" db="EMBL/GenBank/DDBJ databases">
        <title>Nori genome reveals adaptations in red seaweeds to the harsh intertidal environment.</title>
        <authorList>
            <person name="Wang D."/>
            <person name="Mao Y."/>
        </authorList>
    </citation>
    <scope>NUCLEOTIDE SEQUENCE</scope>
    <source>
        <tissue evidence="1">Gametophyte</tissue>
    </source>
</reference>
<evidence type="ECO:0000313" key="2">
    <source>
        <dbReference type="Proteomes" id="UP000798662"/>
    </source>
</evidence>
<keyword evidence="2" id="KW-1185">Reference proteome</keyword>
<dbReference type="EMBL" id="CM020620">
    <property type="protein sequence ID" value="KAK1868243.1"/>
    <property type="molecule type" value="Genomic_DNA"/>
</dbReference>
<comment type="caution">
    <text evidence="1">The sequence shown here is derived from an EMBL/GenBank/DDBJ whole genome shotgun (WGS) entry which is preliminary data.</text>
</comment>
<organism evidence="1 2">
    <name type="scientific">Pyropia yezoensis</name>
    <name type="common">Susabi-nori</name>
    <name type="synonym">Porphyra yezoensis</name>
    <dbReference type="NCBI Taxonomy" id="2788"/>
    <lineage>
        <taxon>Eukaryota</taxon>
        <taxon>Rhodophyta</taxon>
        <taxon>Bangiophyceae</taxon>
        <taxon>Bangiales</taxon>
        <taxon>Bangiaceae</taxon>
        <taxon>Pyropia</taxon>
    </lineage>
</organism>
<gene>
    <name evidence="1" type="ORF">I4F81_010737</name>
</gene>
<evidence type="ECO:0000313" key="1">
    <source>
        <dbReference type="EMBL" id="KAK1868243.1"/>
    </source>
</evidence>
<protein>
    <submittedName>
        <fullName evidence="1">Uncharacterized protein</fullName>
    </submittedName>
</protein>
<proteinExistence type="predicted"/>